<feature type="transmembrane region" description="Helical" evidence="7">
    <location>
        <begin position="343"/>
        <end position="361"/>
    </location>
</feature>
<evidence type="ECO:0000256" key="2">
    <source>
        <dbReference type="ARBA" id="ARBA00008335"/>
    </source>
</evidence>
<dbReference type="FunFam" id="1.20.1250.20:FF:000286">
    <property type="entry name" value="MFS efflux transporter"/>
    <property type="match status" value="1"/>
</dbReference>
<keyword evidence="3" id="KW-0813">Transport</keyword>
<feature type="transmembrane region" description="Helical" evidence="7">
    <location>
        <begin position="256"/>
        <end position="276"/>
    </location>
</feature>
<sequence>MNSHVDDSSDTEKQIAQEDINVDAELEAACGLPKDDNPKDFRVHVQFTALCWCMFLAGWNDGTTGPLLPRIQEVYDVNYTIVSLLFVLACVGFLSGAFINIPLTEKLGFGKMIVLGSMFQVVAYALQSAALPFPAFLIAYTINGVGMAFQDAQANGYVACFQKDPETKMGILHATYGVGALCSPLVATQFAYFPRWSFHYLTSLGVALTNTILLWAVFRLKSQDECLAEIGHPPGEKGNNEHSSFRQILTLKTVHLLAFFILVYVGVEVTIGGWIVTYVIKLRNGGEFSGYISSGFFGGLTLGRVALLWVNKKVGERRVLFVYSFIAIGLELVVWLVPSLIGGGVTISLVGVVLGPMYPIVMNHSSRILPPWLLTGSIGWIAGFGQAGSALFPFISGALANSVGVSSLQPLLVAMMGFMIVLWALVPNSRLQR</sequence>
<comment type="caution">
    <text evidence="9">The sequence shown here is derived from an EMBL/GenBank/DDBJ whole genome shotgun (WGS) entry which is preliminary data.</text>
</comment>
<dbReference type="GO" id="GO:0016020">
    <property type="term" value="C:membrane"/>
    <property type="evidence" value="ECO:0007669"/>
    <property type="project" value="TreeGrafter"/>
</dbReference>
<reference evidence="9" key="1">
    <citation type="submission" date="2020-11" db="EMBL/GenBank/DDBJ databases">
        <title>Adaptations for nitrogen fixation in a non-lichenized fungal sporocarp promotes dispersal by wood-feeding termites.</title>
        <authorList>
            <consortium name="DOE Joint Genome Institute"/>
            <person name="Koch R.A."/>
            <person name="Yoon G."/>
            <person name="Arayal U."/>
            <person name="Lail K."/>
            <person name="Amirebrahimi M."/>
            <person name="Labutti K."/>
            <person name="Lipzen A."/>
            <person name="Riley R."/>
            <person name="Barry K."/>
            <person name="Henrissat B."/>
            <person name="Grigoriev I.V."/>
            <person name="Herr J.R."/>
            <person name="Aime M.C."/>
        </authorList>
    </citation>
    <scope>NUCLEOTIDE SEQUENCE</scope>
    <source>
        <strain evidence="9">MCA 3950</strain>
    </source>
</reference>
<feature type="transmembrane region" description="Helical" evidence="7">
    <location>
        <begin position="198"/>
        <end position="218"/>
    </location>
</feature>
<protein>
    <submittedName>
        <fullName evidence="9">MFS general substrate transporter</fullName>
    </submittedName>
</protein>
<evidence type="ECO:0000256" key="3">
    <source>
        <dbReference type="ARBA" id="ARBA00022448"/>
    </source>
</evidence>
<feature type="transmembrane region" description="Helical" evidence="7">
    <location>
        <begin position="288"/>
        <end position="307"/>
    </location>
</feature>
<dbReference type="PANTHER" id="PTHR23514:SF3">
    <property type="entry name" value="BYPASS OF STOP CODON PROTEIN 6"/>
    <property type="match status" value="1"/>
</dbReference>
<dbReference type="RefSeq" id="XP_043042157.1">
    <property type="nucleotide sequence ID" value="XM_043185790.1"/>
</dbReference>
<dbReference type="Pfam" id="PF07690">
    <property type="entry name" value="MFS_1"/>
    <property type="match status" value="1"/>
</dbReference>
<keyword evidence="5 7" id="KW-1133">Transmembrane helix</keyword>
<evidence type="ECO:0000313" key="9">
    <source>
        <dbReference type="EMBL" id="KAG7448657.1"/>
    </source>
</evidence>
<dbReference type="GO" id="GO:0012505">
    <property type="term" value="C:endomembrane system"/>
    <property type="evidence" value="ECO:0007669"/>
    <property type="project" value="UniProtKB-SubCell"/>
</dbReference>
<dbReference type="InterPro" id="IPR011701">
    <property type="entry name" value="MFS"/>
</dbReference>
<proteinExistence type="inferred from homology"/>
<evidence type="ECO:0000259" key="8">
    <source>
        <dbReference type="PROSITE" id="PS50850"/>
    </source>
</evidence>
<comment type="similarity">
    <text evidence="2">Belongs to the major facilitator superfamily.</text>
</comment>
<feature type="domain" description="Major facilitator superfamily (MFS) profile" evidence="8">
    <location>
        <begin position="46"/>
        <end position="430"/>
    </location>
</feature>
<dbReference type="Proteomes" id="UP000812287">
    <property type="component" value="Unassembled WGS sequence"/>
</dbReference>
<dbReference type="PROSITE" id="PS50850">
    <property type="entry name" value="MFS"/>
    <property type="match status" value="1"/>
</dbReference>
<organism evidence="9 10">
    <name type="scientific">Guyanagaster necrorhizus</name>
    <dbReference type="NCBI Taxonomy" id="856835"/>
    <lineage>
        <taxon>Eukaryota</taxon>
        <taxon>Fungi</taxon>
        <taxon>Dikarya</taxon>
        <taxon>Basidiomycota</taxon>
        <taxon>Agaricomycotina</taxon>
        <taxon>Agaricomycetes</taxon>
        <taxon>Agaricomycetidae</taxon>
        <taxon>Agaricales</taxon>
        <taxon>Marasmiineae</taxon>
        <taxon>Physalacriaceae</taxon>
        <taxon>Guyanagaster</taxon>
    </lineage>
</organism>
<accession>A0A9P8AW76</accession>
<evidence type="ECO:0000256" key="5">
    <source>
        <dbReference type="ARBA" id="ARBA00022989"/>
    </source>
</evidence>
<dbReference type="GO" id="GO:0022857">
    <property type="term" value="F:transmembrane transporter activity"/>
    <property type="evidence" value="ECO:0007669"/>
    <property type="project" value="InterPro"/>
</dbReference>
<feature type="transmembrane region" description="Helical" evidence="7">
    <location>
        <begin position="373"/>
        <end position="395"/>
    </location>
</feature>
<dbReference type="EMBL" id="MU250529">
    <property type="protein sequence ID" value="KAG7448657.1"/>
    <property type="molecule type" value="Genomic_DNA"/>
</dbReference>
<evidence type="ECO:0000256" key="7">
    <source>
        <dbReference type="SAM" id="Phobius"/>
    </source>
</evidence>
<dbReference type="AlphaFoldDB" id="A0A9P8AW76"/>
<dbReference type="PANTHER" id="PTHR23514">
    <property type="entry name" value="BYPASS OF STOP CODON PROTEIN 6"/>
    <property type="match status" value="1"/>
</dbReference>
<feature type="transmembrane region" description="Helical" evidence="7">
    <location>
        <begin position="170"/>
        <end position="192"/>
    </location>
</feature>
<comment type="subcellular location">
    <subcellularLocation>
        <location evidence="1">Endomembrane system</location>
        <topology evidence="1">Multi-pass membrane protein</topology>
    </subcellularLocation>
</comment>
<dbReference type="InterPro" id="IPR051788">
    <property type="entry name" value="MFS_Transporter"/>
</dbReference>
<evidence type="ECO:0000256" key="1">
    <source>
        <dbReference type="ARBA" id="ARBA00004127"/>
    </source>
</evidence>
<keyword evidence="6 7" id="KW-0472">Membrane</keyword>
<feature type="transmembrane region" description="Helical" evidence="7">
    <location>
        <begin position="41"/>
        <end position="59"/>
    </location>
</feature>
<feature type="transmembrane region" description="Helical" evidence="7">
    <location>
        <begin position="319"/>
        <end position="337"/>
    </location>
</feature>
<dbReference type="Gene3D" id="1.20.1250.20">
    <property type="entry name" value="MFS general substrate transporter like domains"/>
    <property type="match status" value="2"/>
</dbReference>
<name>A0A9P8AW76_9AGAR</name>
<keyword evidence="4 7" id="KW-0812">Transmembrane</keyword>
<keyword evidence="10" id="KW-1185">Reference proteome</keyword>
<dbReference type="SUPFAM" id="SSF103473">
    <property type="entry name" value="MFS general substrate transporter"/>
    <property type="match status" value="1"/>
</dbReference>
<evidence type="ECO:0000256" key="6">
    <source>
        <dbReference type="ARBA" id="ARBA00023136"/>
    </source>
</evidence>
<dbReference type="GeneID" id="66108087"/>
<evidence type="ECO:0000256" key="4">
    <source>
        <dbReference type="ARBA" id="ARBA00022692"/>
    </source>
</evidence>
<dbReference type="InterPro" id="IPR036259">
    <property type="entry name" value="MFS_trans_sf"/>
</dbReference>
<gene>
    <name evidence="9" type="ORF">BT62DRAFT_929750</name>
</gene>
<dbReference type="InterPro" id="IPR020846">
    <property type="entry name" value="MFS_dom"/>
</dbReference>
<evidence type="ECO:0000313" key="10">
    <source>
        <dbReference type="Proteomes" id="UP000812287"/>
    </source>
</evidence>
<dbReference type="OrthoDB" id="413079at2759"/>
<feature type="transmembrane region" description="Helical" evidence="7">
    <location>
        <begin position="407"/>
        <end position="426"/>
    </location>
</feature>
<feature type="transmembrane region" description="Helical" evidence="7">
    <location>
        <begin position="79"/>
        <end position="101"/>
    </location>
</feature>